<organism evidence="1 2">
    <name type="scientific">Fervidicella metallireducens AeB</name>
    <dbReference type="NCBI Taxonomy" id="1403537"/>
    <lineage>
        <taxon>Bacteria</taxon>
        <taxon>Bacillati</taxon>
        <taxon>Bacillota</taxon>
        <taxon>Clostridia</taxon>
        <taxon>Eubacteriales</taxon>
        <taxon>Clostridiaceae</taxon>
        <taxon>Fervidicella</taxon>
    </lineage>
</organism>
<reference evidence="1 2" key="1">
    <citation type="journal article" date="2014" name="Genome Announc.">
        <title>Draft Genome Sequence of Fervidicella metallireducens Strain AeBT, an Iron-Reducing Thermoanaerobe from the Great Artesian Basin.</title>
        <authorList>
            <person name="Patel B.K."/>
        </authorList>
    </citation>
    <scope>NUCLEOTIDE SEQUENCE [LARGE SCALE GENOMIC DNA]</scope>
    <source>
        <strain evidence="1 2">AeB</strain>
    </source>
</reference>
<dbReference type="RefSeq" id="WP_035378441.1">
    <property type="nucleotide sequence ID" value="NZ_AZQP01000008.1"/>
</dbReference>
<dbReference type="AlphaFoldDB" id="A0A017RX66"/>
<name>A0A017RX66_9CLOT</name>
<dbReference type="OrthoDB" id="1913402at2"/>
<proteinExistence type="predicted"/>
<dbReference type="Proteomes" id="UP000019681">
    <property type="component" value="Unassembled WGS sequence"/>
</dbReference>
<evidence type="ECO:0000313" key="1">
    <source>
        <dbReference type="EMBL" id="EYE89171.1"/>
    </source>
</evidence>
<gene>
    <name evidence="1" type="ORF">Q428_04235</name>
</gene>
<dbReference type="STRING" id="1403537.Q428_04235"/>
<protein>
    <submittedName>
        <fullName evidence="1">Uncharacterized protein</fullName>
    </submittedName>
</protein>
<dbReference type="EMBL" id="AZQP01000008">
    <property type="protein sequence ID" value="EYE89171.1"/>
    <property type="molecule type" value="Genomic_DNA"/>
</dbReference>
<accession>A0A017RX66</accession>
<comment type="caution">
    <text evidence="1">The sequence shown here is derived from an EMBL/GenBank/DDBJ whole genome shotgun (WGS) entry which is preliminary data.</text>
</comment>
<sequence>MNKETSKNGYPITEHFQNALIWPEGPKGRLDLNDTYEVSSIPEDPDTPMESVETLQRKMVMPKDIGRS</sequence>
<keyword evidence="2" id="KW-1185">Reference proteome</keyword>
<evidence type="ECO:0000313" key="2">
    <source>
        <dbReference type="Proteomes" id="UP000019681"/>
    </source>
</evidence>